<proteinExistence type="predicted"/>
<dbReference type="PROSITE" id="PS00041">
    <property type="entry name" value="HTH_ARAC_FAMILY_1"/>
    <property type="match status" value="1"/>
</dbReference>
<dbReference type="RefSeq" id="WP_204467700.1">
    <property type="nucleotide sequence ID" value="NZ_JACLYU010000002.1"/>
</dbReference>
<organism evidence="5 6">
    <name type="scientific">Bifidobacterium pullorum subsp. saeculare</name>
    <dbReference type="NCBI Taxonomy" id="78257"/>
    <lineage>
        <taxon>Bacteria</taxon>
        <taxon>Bacillati</taxon>
        <taxon>Actinomycetota</taxon>
        <taxon>Actinomycetes</taxon>
        <taxon>Bifidobacteriales</taxon>
        <taxon>Bifidobacteriaceae</taxon>
        <taxon>Bifidobacterium</taxon>
    </lineage>
</organism>
<keyword evidence="1" id="KW-0805">Transcription regulation</keyword>
<dbReference type="InterPro" id="IPR018060">
    <property type="entry name" value="HTH_AraC"/>
</dbReference>
<dbReference type="GO" id="GO:0043565">
    <property type="term" value="F:sequence-specific DNA binding"/>
    <property type="evidence" value="ECO:0007669"/>
    <property type="project" value="InterPro"/>
</dbReference>
<dbReference type="PROSITE" id="PS01124">
    <property type="entry name" value="HTH_ARAC_FAMILY_2"/>
    <property type="match status" value="1"/>
</dbReference>
<protein>
    <submittedName>
        <fullName evidence="5">Helix-turn-helix transcriptional regulator</fullName>
    </submittedName>
</protein>
<reference evidence="5" key="1">
    <citation type="submission" date="2020-08" db="EMBL/GenBank/DDBJ databases">
        <authorList>
            <person name="Cejkova D."/>
            <person name="Kubasova T."/>
            <person name="Jahodarova E."/>
            <person name="Rychlik I."/>
        </authorList>
    </citation>
    <scope>NUCLEOTIDE SEQUENCE</scope>
    <source>
        <strain evidence="5">An836</strain>
    </source>
</reference>
<dbReference type="PANTHER" id="PTHR43280:SF2">
    <property type="entry name" value="HTH-TYPE TRANSCRIPTIONAL REGULATOR EXSA"/>
    <property type="match status" value="1"/>
</dbReference>
<evidence type="ECO:0000313" key="6">
    <source>
        <dbReference type="Proteomes" id="UP000718821"/>
    </source>
</evidence>
<evidence type="ECO:0000256" key="1">
    <source>
        <dbReference type="ARBA" id="ARBA00023015"/>
    </source>
</evidence>
<dbReference type="InterPro" id="IPR020449">
    <property type="entry name" value="Tscrpt_reg_AraC-type_HTH"/>
</dbReference>
<accession>A0A938WVV2</accession>
<dbReference type="Pfam" id="PF12833">
    <property type="entry name" value="HTH_18"/>
    <property type="match status" value="1"/>
</dbReference>
<dbReference type="InterPro" id="IPR009057">
    <property type="entry name" value="Homeodomain-like_sf"/>
</dbReference>
<dbReference type="Proteomes" id="UP000718821">
    <property type="component" value="Unassembled WGS sequence"/>
</dbReference>
<keyword evidence="3" id="KW-0804">Transcription</keyword>
<dbReference type="PANTHER" id="PTHR43280">
    <property type="entry name" value="ARAC-FAMILY TRANSCRIPTIONAL REGULATOR"/>
    <property type="match status" value="1"/>
</dbReference>
<dbReference type="SMART" id="SM00342">
    <property type="entry name" value="HTH_ARAC"/>
    <property type="match status" value="1"/>
</dbReference>
<reference evidence="5" key="2">
    <citation type="journal article" date="2021" name="Sci. Rep.">
        <title>The distribution of antibiotic resistance genes in chicken gut microbiota commensals.</title>
        <authorList>
            <person name="Juricova H."/>
            <person name="Matiasovicova J."/>
            <person name="Kubasova T."/>
            <person name="Cejkova D."/>
            <person name="Rychlik I."/>
        </authorList>
    </citation>
    <scope>NUCLEOTIDE SEQUENCE</scope>
    <source>
        <strain evidence="5">An836</strain>
    </source>
</reference>
<dbReference type="SUPFAM" id="SSF46689">
    <property type="entry name" value="Homeodomain-like"/>
    <property type="match status" value="1"/>
</dbReference>
<keyword evidence="2" id="KW-0238">DNA-binding</keyword>
<name>A0A938WVV2_9BIFI</name>
<keyword evidence="6" id="KW-1185">Reference proteome</keyword>
<evidence type="ECO:0000313" key="5">
    <source>
        <dbReference type="EMBL" id="MBM6699189.1"/>
    </source>
</evidence>
<evidence type="ECO:0000259" key="4">
    <source>
        <dbReference type="PROSITE" id="PS01124"/>
    </source>
</evidence>
<dbReference type="GO" id="GO:0003700">
    <property type="term" value="F:DNA-binding transcription factor activity"/>
    <property type="evidence" value="ECO:0007669"/>
    <property type="project" value="InterPro"/>
</dbReference>
<comment type="caution">
    <text evidence="5">The sequence shown here is derived from an EMBL/GenBank/DDBJ whole genome shotgun (WGS) entry which is preliminary data.</text>
</comment>
<dbReference type="PRINTS" id="PR00032">
    <property type="entry name" value="HTHARAC"/>
</dbReference>
<gene>
    <name evidence="5" type="ORF">H7U32_02365</name>
</gene>
<dbReference type="Gene3D" id="1.10.10.60">
    <property type="entry name" value="Homeodomain-like"/>
    <property type="match status" value="1"/>
</dbReference>
<sequence length="68" mass="7632">MGIHDQITADRMSHACDLLGSTALPVTQVAAECGYADPRYFMRVFKRRMGVTPTRYRDSFSGTLFNTV</sequence>
<evidence type="ECO:0000256" key="2">
    <source>
        <dbReference type="ARBA" id="ARBA00023125"/>
    </source>
</evidence>
<evidence type="ECO:0000256" key="3">
    <source>
        <dbReference type="ARBA" id="ARBA00023163"/>
    </source>
</evidence>
<dbReference type="EMBL" id="JACLYU010000002">
    <property type="protein sequence ID" value="MBM6699189.1"/>
    <property type="molecule type" value="Genomic_DNA"/>
</dbReference>
<feature type="domain" description="HTH araC/xylS-type" evidence="4">
    <location>
        <begin position="1"/>
        <end position="59"/>
    </location>
</feature>
<dbReference type="AlphaFoldDB" id="A0A938WVV2"/>
<dbReference type="InterPro" id="IPR018062">
    <property type="entry name" value="HTH_AraC-typ_CS"/>
</dbReference>